<comment type="caution">
    <text evidence="1">The sequence shown here is derived from an EMBL/GenBank/DDBJ whole genome shotgun (WGS) entry which is preliminary data.</text>
</comment>
<evidence type="ECO:0000313" key="2">
    <source>
        <dbReference type="Proteomes" id="UP000790709"/>
    </source>
</evidence>
<name>A0ACB8BE02_9AGAM</name>
<organism evidence="1 2">
    <name type="scientific">Leucogyrophana mollusca</name>
    <dbReference type="NCBI Taxonomy" id="85980"/>
    <lineage>
        <taxon>Eukaryota</taxon>
        <taxon>Fungi</taxon>
        <taxon>Dikarya</taxon>
        <taxon>Basidiomycota</taxon>
        <taxon>Agaricomycotina</taxon>
        <taxon>Agaricomycetes</taxon>
        <taxon>Agaricomycetidae</taxon>
        <taxon>Boletales</taxon>
        <taxon>Boletales incertae sedis</taxon>
        <taxon>Leucogyrophana</taxon>
    </lineage>
</organism>
<keyword evidence="2" id="KW-1185">Reference proteome</keyword>
<protein>
    <submittedName>
        <fullName evidence="1">Uncharacterized protein</fullName>
    </submittedName>
</protein>
<dbReference type="EMBL" id="MU266451">
    <property type="protein sequence ID" value="KAH7923478.1"/>
    <property type="molecule type" value="Genomic_DNA"/>
</dbReference>
<gene>
    <name evidence="1" type="ORF">BV22DRAFT_1015337</name>
</gene>
<reference evidence="1" key="1">
    <citation type="journal article" date="2021" name="New Phytol.">
        <title>Evolutionary innovations through gain and loss of genes in the ectomycorrhizal Boletales.</title>
        <authorList>
            <person name="Wu G."/>
            <person name="Miyauchi S."/>
            <person name="Morin E."/>
            <person name="Kuo A."/>
            <person name="Drula E."/>
            <person name="Varga T."/>
            <person name="Kohler A."/>
            <person name="Feng B."/>
            <person name="Cao Y."/>
            <person name="Lipzen A."/>
            <person name="Daum C."/>
            <person name="Hundley H."/>
            <person name="Pangilinan J."/>
            <person name="Johnson J."/>
            <person name="Barry K."/>
            <person name="LaButti K."/>
            <person name="Ng V."/>
            <person name="Ahrendt S."/>
            <person name="Min B."/>
            <person name="Choi I.G."/>
            <person name="Park H."/>
            <person name="Plett J.M."/>
            <person name="Magnuson J."/>
            <person name="Spatafora J.W."/>
            <person name="Nagy L.G."/>
            <person name="Henrissat B."/>
            <person name="Grigoriev I.V."/>
            <person name="Yang Z.L."/>
            <person name="Xu J."/>
            <person name="Martin F.M."/>
        </authorList>
    </citation>
    <scope>NUCLEOTIDE SEQUENCE</scope>
    <source>
        <strain evidence="1">KUC20120723A-06</strain>
    </source>
</reference>
<evidence type="ECO:0000313" key="1">
    <source>
        <dbReference type="EMBL" id="KAH7923478.1"/>
    </source>
</evidence>
<dbReference type="Proteomes" id="UP000790709">
    <property type="component" value="Unassembled WGS sequence"/>
</dbReference>
<accession>A0ACB8BE02</accession>
<sequence length="136" mass="15292">MKQDHHAELITYLDLAMIPEKGETAVDDFVVELFKTLGYVRRQRVARTWMYLPLIVCGENTGAKTDVCIVDRSQNDILLLVRKEKRLDRGEPVNARAQLVAGAVGAFNENSTQREGAGLPPMEEKVSHFASLFTLF</sequence>
<proteinExistence type="predicted"/>